<keyword evidence="8" id="KW-0812">Transmembrane</keyword>
<organism evidence="10 11">
    <name type="scientific">Amycolatopsis endophytica</name>
    <dbReference type="NCBI Taxonomy" id="860233"/>
    <lineage>
        <taxon>Bacteria</taxon>
        <taxon>Bacillati</taxon>
        <taxon>Actinomycetota</taxon>
        <taxon>Actinomycetes</taxon>
        <taxon>Pseudonocardiales</taxon>
        <taxon>Pseudonocardiaceae</taxon>
        <taxon>Amycolatopsis</taxon>
    </lineage>
</organism>
<name>A0A853B2F3_9PSEU</name>
<dbReference type="InterPro" id="IPR050980">
    <property type="entry name" value="2C_sensor_his_kinase"/>
</dbReference>
<evidence type="ECO:0000256" key="1">
    <source>
        <dbReference type="ARBA" id="ARBA00000085"/>
    </source>
</evidence>
<keyword evidence="5 10" id="KW-0418">Kinase</keyword>
<feature type="region of interest" description="Disordered" evidence="7">
    <location>
        <begin position="651"/>
        <end position="680"/>
    </location>
</feature>
<evidence type="ECO:0000256" key="3">
    <source>
        <dbReference type="ARBA" id="ARBA00022553"/>
    </source>
</evidence>
<keyword evidence="8" id="KW-0472">Membrane</keyword>
<dbReference type="GO" id="GO:0000160">
    <property type="term" value="P:phosphorelay signal transduction system"/>
    <property type="evidence" value="ECO:0007669"/>
    <property type="project" value="UniProtKB-KW"/>
</dbReference>
<evidence type="ECO:0000256" key="6">
    <source>
        <dbReference type="ARBA" id="ARBA00023012"/>
    </source>
</evidence>
<evidence type="ECO:0000256" key="5">
    <source>
        <dbReference type="ARBA" id="ARBA00022777"/>
    </source>
</evidence>
<keyword evidence="4" id="KW-0808">Transferase</keyword>
<dbReference type="AlphaFoldDB" id="A0A853B2F3"/>
<dbReference type="InterPro" id="IPR013587">
    <property type="entry name" value="Nitrate/nitrite_sensing"/>
</dbReference>
<dbReference type="PANTHER" id="PTHR44936">
    <property type="entry name" value="SENSOR PROTEIN CREC"/>
    <property type="match status" value="1"/>
</dbReference>
<dbReference type="PANTHER" id="PTHR44936:SF9">
    <property type="entry name" value="SENSOR PROTEIN CREC"/>
    <property type="match status" value="1"/>
</dbReference>
<comment type="caution">
    <text evidence="10">The sequence shown here is derived from an EMBL/GenBank/DDBJ whole genome shotgun (WGS) entry which is preliminary data.</text>
</comment>
<feature type="domain" description="Histidine kinase/HSP90-like ATPase" evidence="9">
    <location>
        <begin position="537"/>
        <end position="650"/>
    </location>
</feature>
<dbReference type="Gene3D" id="6.10.340.10">
    <property type="match status" value="1"/>
</dbReference>
<dbReference type="SUPFAM" id="SSF55874">
    <property type="entry name" value="ATPase domain of HSP90 chaperone/DNA topoisomerase II/histidine kinase"/>
    <property type="match status" value="1"/>
</dbReference>
<evidence type="ECO:0000256" key="7">
    <source>
        <dbReference type="SAM" id="MobiDB-lite"/>
    </source>
</evidence>
<keyword evidence="8" id="KW-1133">Transmembrane helix</keyword>
<dbReference type="Pfam" id="PF02518">
    <property type="entry name" value="HATPase_c"/>
    <property type="match status" value="1"/>
</dbReference>
<dbReference type="InterPro" id="IPR003594">
    <property type="entry name" value="HATPase_dom"/>
</dbReference>
<dbReference type="Proteomes" id="UP000549616">
    <property type="component" value="Unassembled WGS sequence"/>
</dbReference>
<evidence type="ECO:0000256" key="2">
    <source>
        <dbReference type="ARBA" id="ARBA00012438"/>
    </source>
</evidence>
<feature type="transmembrane region" description="Helical" evidence="8">
    <location>
        <begin position="330"/>
        <end position="352"/>
    </location>
</feature>
<comment type="catalytic activity">
    <reaction evidence="1">
        <text>ATP + protein L-histidine = ADP + protein N-phospho-L-histidine.</text>
        <dbReference type="EC" id="2.7.13.3"/>
    </reaction>
</comment>
<dbReference type="GO" id="GO:0004673">
    <property type="term" value="F:protein histidine kinase activity"/>
    <property type="evidence" value="ECO:0007669"/>
    <property type="project" value="UniProtKB-EC"/>
</dbReference>
<dbReference type="Gene3D" id="3.30.565.10">
    <property type="entry name" value="Histidine kinase-like ATPase, C-terminal domain"/>
    <property type="match status" value="1"/>
</dbReference>
<feature type="compositionally biased region" description="Polar residues" evidence="7">
    <location>
        <begin position="944"/>
        <end position="961"/>
    </location>
</feature>
<dbReference type="RefSeq" id="WP_312860986.1">
    <property type="nucleotide sequence ID" value="NZ_JACCFK010000001.1"/>
</dbReference>
<keyword evidence="3" id="KW-0597">Phosphoprotein</keyword>
<gene>
    <name evidence="10" type="ORF">HNR02_002513</name>
</gene>
<evidence type="ECO:0000259" key="9">
    <source>
        <dbReference type="SMART" id="SM00387"/>
    </source>
</evidence>
<feature type="region of interest" description="Disordered" evidence="7">
    <location>
        <begin position="723"/>
        <end position="805"/>
    </location>
</feature>
<accession>A0A853B2F3</accession>
<keyword evidence="11" id="KW-1185">Reference proteome</keyword>
<evidence type="ECO:0000256" key="8">
    <source>
        <dbReference type="SAM" id="Phobius"/>
    </source>
</evidence>
<dbReference type="Pfam" id="PF08376">
    <property type="entry name" value="NIT"/>
    <property type="match status" value="1"/>
</dbReference>
<dbReference type="EC" id="2.7.13.3" evidence="2"/>
<reference evidence="10 11" key="1">
    <citation type="submission" date="2020-07" db="EMBL/GenBank/DDBJ databases">
        <title>Sequencing the genomes of 1000 actinobacteria strains.</title>
        <authorList>
            <person name="Klenk H.-P."/>
        </authorList>
    </citation>
    <scope>NUCLEOTIDE SEQUENCE [LARGE SCALE GENOMIC DNA]</scope>
    <source>
        <strain evidence="10 11">DSM 104006</strain>
    </source>
</reference>
<feature type="compositionally biased region" description="Basic and acidic residues" evidence="7">
    <location>
        <begin position="729"/>
        <end position="745"/>
    </location>
</feature>
<evidence type="ECO:0000313" key="10">
    <source>
        <dbReference type="EMBL" id="NYI89190.1"/>
    </source>
</evidence>
<dbReference type="EMBL" id="JACCFK010000001">
    <property type="protein sequence ID" value="NYI89190.1"/>
    <property type="molecule type" value="Genomic_DNA"/>
</dbReference>
<evidence type="ECO:0000256" key="4">
    <source>
        <dbReference type="ARBA" id="ARBA00022679"/>
    </source>
</evidence>
<feature type="region of interest" description="Disordered" evidence="7">
    <location>
        <begin position="875"/>
        <end position="973"/>
    </location>
</feature>
<dbReference type="SMART" id="SM00387">
    <property type="entry name" value="HATPase_c"/>
    <property type="match status" value="1"/>
</dbReference>
<protein>
    <recommendedName>
        <fullName evidence="2">histidine kinase</fullName>
        <ecNumber evidence="2">2.7.13.3</ecNumber>
    </recommendedName>
</protein>
<dbReference type="InterPro" id="IPR036890">
    <property type="entry name" value="HATPase_C_sf"/>
</dbReference>
<sequence length="973" mass="104375">MQDNAIGASTGGGSGRRVRGLANWRVTAKIAAVVAVPTAAALSLAGLRVYDSFATMTVYQHAEQRIELSQKVASEVDALQRERDAMSAWIASGRPADRTELDNAISTAETAADTVRGAVGDVAAISDEATSARYQQGLARLDGLSQLRSSAGAAEFPSLAAQAGYTGVIDALQLIADEFDADVTDQGLQDRHETLGFLADAKEYSAQQNSYLRSAAIRGKFDPAELKNLTTAQSNLVAAIDRFNAVATPEAQLDYSTTLSGPEVSQRFTLQQLALLRAQANPPLALAIDPGAVAQSSSDTLDLISQVQDRLLDGASSYTDGLISAQQQSLLITIAIILAGLLLVLVLMYVVARSLIGPLRTLRTTALQVAEVHLPDAVERIMNEANPTEAAAKAIAPVPVRTTEEIGQVARSFDVVHGQAVRLAAEQALLRENVNGIFVNLSRRSQRLVERQLAVIDLLEADEQDPDHLASLFELDHLATRLRRNGESLLVLSGAGLSKSVPKPVSAADVIGASVSEIEQYARVDVGTIPEVAVRGPSVHDLVHLLAELLDNATYFSEPETKVSVRAVVTRKKALAIQITDRGVGMSPEQVTEANKRLADPPDLDVSVTRRMGLYVVARLAQRQGIEVRLRENEDIDGGVIARVVVPPDLLGPVAKEPAPRPAETSSPSLPPVPAQRTPANLARREPAEQPLPQEQTQTGVLRPLDQPISLDDLVAGSSDAAFLSRGKPRADQPRPDQAQERPRVDQPPAEQPRANGFPSRRGEEQDRFGQLALPKREPQYIPVTEQPAEEPLPPNESMFDDDVPTKRLPIYQSVVSRWFSEEGDEPDVVIGKLDEEPAPAAEEVVPAEDKTGDLWHSVSDDGWRAAQSLLESREEEITPAGLPKRVPNAHLVPGSISSGEPDAFTDTTAGRPGRVAMARSADTARERMASFQRGYTSGRHALQESTPGPSDQGAQVSGGETTPPDEAVRSEE</sequence>
<keyword evidence="6" id="KW-0902">Two-component regulatory system</keyword>
<proteinExistence type="predicted"/>
<evidence type="ECO:0000313" key="11">
    <source>
        <dbReference type="Proteomes" id="UP000549616"/>
    </source>
</evidence>